<feature type="repeat" description="ANK" evidence="3">
    <location>
        <begin position="18"/>
        <end position="50"/>
    </location>
</feature>
<accession>A0A9P9KXV8</accession>
<dbReference type="SMART" id="SM00248">
    <property type="entry name" value="ANK"/>
    <property type="match status" value="1"/>
</dbReference>
<keyword evidence="2 3" id="KW-0040">ANK repeat</keyword>
<comment type="caution">
    <text evidence="4">The sequence shown here is derived from an EMBL/GenBank/DDBJ whole genome shotgun (WGS) entry which is preliminary data.</text>
</comment>
<organism evidence="4 5">
    <name type="scientific">Fusarium redolens</name>
    <dbReference type="NCBI Taxonomy" id="48865"/>
    <lineage>
        <taxon>Eukaryota</taxon>
        <taxon>Fungi</taxon>
        <taxon>Dikarya</taxon>
        <taxon>Ascomycota</taxon>
        <taxon>Pezizomycotina</taxon>
        <taxon>Sordariomycetes</taxon>
        <taxon>Hypocreomycetidae</taxon>
        <taxon>Hypocreales</taxon>
        <taxon>Nectriaceae</taxon>
        <taxon>Fusarium</taxon>
        <taxon>Fusarium redolens species complex</taxon>
    </lineage>
</organism>
<sequence length="107" mass="11313">MVTLLLKNRSPLNPADNEGYTPLHHAIAEGHGDTAVTLLKEGADFTLKNSAGELALDLAPDKEVCISLEYYENGILGSLLVAPLYKPPSNSVSLSTGTPICFTRCGA</sequence>
<dbReference type="EMBL" id="JAGMUX010000001">
    <property type="protein sequence ID" value="KAH7270447.1"/>
    <property type="molecule type" value="Genomic_DNA"/>
</dbReference>
<dbReference type="PROSITE" id="PS50088">
    <property type="entry name" value="ANK_REPEAT"/>
    <property type="match status" value="1"/>
</dbReference>
<dbReference type="PROSITE" id="PS50297">
    <property type="entry name" value="ANK_REP_REGION"/>
    <property type="match status" value="1"/>
</dbReference>
<evidence type="ECO:0008006" key="6">
    <source>
        <dbReference type="Google" id="ProtNLM"/>
    </source>
</evidence>
<evidence type="ECO:0000313" key="4">
    <source>
        <dbReference type="EMBL" id="KAH7270447.1"/>
    </source>
</evidence>
<dbReference type="Pfam" id="PF13857">
    <property type="entry name" value="Ank_5"/>
    <property type="match status" value="1"/>
</dbReference>
<dbReference type="SUPFAM" id="SSF48403">
    <property type="entry name" value="Ankyrin repeat"/>
    <property type="match status" value="1"/>
</dbReference>
<dbReference type="InterPro" id="IPR036770">
    <property type="entry name" value="Ankyrin_rpt-contain_sf"/>
</dbReference>
<gene>
    <name evidence="4" type="ORF">BKA55DRAFT_48682</name>
</gene>
<dbReference type="Gene3D" id="1.25.40.20">
    <property type="entry name" value="Ankyrin repeat-containing domain"/>
    <property type="match status" value="1"/>
</dbReference>
<dbReference type="RefSeq" id="XP_046057215.1">
    <property type="nucleotide sequence ID" value="XM_046186231.1"/>
</dbReference>
<keyword evidence="5" id="KW-1185">Reference proteome</keyword>
<evidence type="ECO:0000256" key="3">
    <source>
        <dbReference type="PROSITE-ProRule" id="PRU00023"/>
    </source>
</evidence>
<keyword evidence="1" id="KW-0677">Repeat</keyword>
<reference evidence="4" key="1">
    <citation type="journal article" date="2021" name="Nat. Commun.">
        <title>Genetic determinants of endophytism in the Arabidopsis root mycobiome.</title>
        <authorList>
            <person name="Mesny F."/>
            <person name="Miyauchi S."/>
            <person name="Thiergart T."/>
            <person name="Pickel B."/>
            <person name="Atanasova L."/>
            <person name="Karlsson M."/>
            <person name="Huettel B."/>
            <person name="Barry K.W."/>
            <person name="Haridas S."/>
            <person name="Chen C."/>
            <person name="Bauer D."/>
            <person name="Andreopoulos W."/>
            <person name="Pangilinan J."/>
            <person name="LaButti K."/>
            <person name="Riley R."/>
            <person name="Lipzen A."/>
            <person name="Clum A."/>
            <person name="Drula E."/>
            <person name="Henrissat B."/>
            <person name="Kohler A."/>
            <person name="Grigoriev I.V."/>
            <person name="Martin F.M."/>
            <person name="Hacquard S."/>
        </authorList>
    </citation>
    <scope>NUCLEOTIDE SEQUENCE</scope>
    <source>
        <strain evidence="4">MPI-CAGE-AT-0023</strain>
    </source>
</reference>
<dbReference type="OrthoDB" id="539213at2759"/>
<dbReference type="Proteomes" id="UP000720189">
    <property type="component" value="Unassembled WGS sequence"/>
</dbReference>
<dbReference type="InterPro" id="IPR002110">
    <property type="entry name" value="Ankyrin_rpt"/>
</dbReference>
<dbReference type="PANTHER" id="PTHR24171">
    <property type="entry name" value="ANKYRIN REPEAT DOMAIN-CONTAINING PROTEIN 39-RELATED"/>
    <property type="match status" value="1"/>
</dbReference>
<name>A0A9P9KXV8_FUSRE</name>
<dbReference type="GeneID" id="70216185"/>
<protein>
    <recommendedName>
        <fullName evidence="6">Ankyrin</fullName>
    </recommendedName>
</protein>
<evidence type="ECO:0000256" key="2">
    <source>
        <dbReference type="ARBA" id="ARBA00023043"/>
    </source>
</evidence>
<evidence type="ECO:0000256" key="1">
    <source>
        <dbReference type="ARBA" id="ARBA00022737"/>
    </source>
</evidence>
<dbReference type="AlphaFoldDB" id="A0A9P9KXV8"/>
<evidence type="ECO:0000313" key="5">
    <source>
        <dbReference type="Proteomes" id="UP000720189"/>
    </source>
</evidence>
<proteinExistence type="predicted"/>